<evidence type="ECO:0000313" key="2">
    <source>
        <dbReference type="Proteomes" id="UP000248817"/>
    </source>
</evidence>
<name>A0A2V5IEE1_9EURO</name>
<accession>A0A2V5IEE1</accession>
<dbReference type="EMBL" id="KZ825492">
    <property type="protein sequence ID" value="PYI32443.1"/>
    <property type="molecule type" value="Genomic_DNA"/>
</dbReference>
<keyword evidence="2" id="KW-1185">Reference proteome</keyword>
<evidence type="ECO:0000313" key="1">
    <source>
        <dbReference type="EMBL" id="PYI32443.1"/>
    </source>
</evidence>
<protein>
    <submittedName>
        <fullName evidence="1">Uncharacterized protein</fullName>
    </submittedName>
</protein>
<proteinExistence type="predicted"/>
<reference evidence="1 2" key="1">
    <citation type="submission" date="2018-02" db="EMBL/GenBank/DDBJ databases">
        <title>The genomes of Aspergillus section Nigri reveals drivers in fungal speciation.</title>
        <authorList>
            <consortium name="DOE Joint Genome Institute"/>
            <person name="Vesth T.C."/>
            <person name="Nybo J."/>
            <person name="Theobald S."/>
            <person name="Brandl J."/>
            <person name="Frisvad J.C."/>
            <person name="Nielsen K.F."/>
            <person name="Lyhne E.K."/>
            <person name="Kogle M.E."/>
            <person name="Kuo A."/>
            <person name="Riley R."/>
            <person name="Clum A."/>
            <person name="Nolan M."/>
            <person name="Lipzen A."/>
            <person name="Salamov A."/>
            <person name="Henrissat B."/>
            <person name="Wiebenga A."/>
            <person name="De vries R.P."/>
            <person name="Grigoriev I.V."/>
            <person name="Mortensen U.H."/>
            <person name="Andersen M.R."/>
            <person name="Baker S.E."/>
        </authorList>
    </citation>
    <scope>NUCLEOTIDE SEQUENCE [LARGE SCALE GENOMIC DNA]</scope>
    <source>
        <strain evidence="1 2">CBS 114.80</strain>
    </source>
</reference>
<dbReference type="AlphaFoldDB" id="A0A2V5IEE1"/>
<sequence length="164" mass="19114">MSSNTAEMELPTPEFYVYTYDCGHKQIITVSDNTDDETQPPADFDWATLEPRLAEAFRLLRERFPEAPPFHGFCRAGSLVQCYRELWSDESPDADTLVFGMAQSYDDTDPEEEPLFTFDLKFHDESLNQWTRWCVPYNKEPLFPPRVTGDLGEKIRVESLPWDF</sequence>
<gene>
    <name evidence="1" type="ORF">BP00DRAFT_414635</name>
</gene>
<dbReference type="Proteomes" id="UP000248817">
    <property type="component" value="Unassembled WGS sequence"/>
</dbReference>
<organism evidence="1 2">
    <name type="scientific">Aspergillus indologenus CBS 114.80</name>
    <dbReference type="NCBI Taxonomy" id="1450541"/>
    <lineage>
        <taxon>Eukaryota</taxon>
        <taxon>Fungi</taxon>
        <taxon>Dikarya</taxon>
        <taxon>Ascomycota</taxon>
        <taxon>Pezizomycotina</taxon>
        <taxon>Eurotiomycetes</taxon>
        <taxon>Eurotiomycetidae</taxon>
        <taxon>Eurotiales</taxon>
        <taxon>Aspergillaceae</taxon>
        <taxon>Aspergillus</taxon>
        <taxon>Aspergillus subgen. Circumdati</taxon>
    </lineage>
</organism>